<keyword evidence="2" id="KW-1185">Reference proteome</keyword>
<dbReference type="Proteomes" id="UP000192277">
    <property type="component" value="Unassembled WGS sequence"/>
</dbReference>
<dbReference type="InterPro" id="IPR036028">
    <property type="entry name" value="SH3-like_dom_sf"/>
</dbReference>
<sequence length="236" mass="26928">MRAQTWKIAQLRDPNPVVNVYNAANDTSEKVATITKDEIFYCEPGNAGWWHVRTTKPIWGYIPKSQIQLIEELSVAAQQKMLLSIFTTHRKLGTDFISAYESKDSVGYFVTINKLDEHRDRVYRPILNIFSNHVCKTGDTLVIRKLLETVPVDGVMESDARDLAMGEAFICKSDLFINALNSINNKDDRFYVSFHIGFGLLQHYQKIEKQLMPKDPVFIKLAEKLDAVEKASMPGN</sequence>
<comment type="caution">
    <text evidence="1">The sequence shown here is derived from an EMBL/GenBank/DDBJ whole genome shotgun (WGS) entry which is preliminary data.</text>
</comment>
<accession>A0ABX3NMU9</accession>
<gene>
    <name evidence="1" type="ORF">A4D02_14330</name>
</gene>
<evidence type="ECO:0008006" key="3">
    <source>
        <dbReference type="Google" id="ProtNLM"/>
    </source>
</evidence>
<protein>
    <recommendedName>
        <fullName evidence="3">SH3 domain-containing protein</fullName>
    </recommendedName>
</protein>
<reference evidence="1 2" key="1">
    <citation type="submission" date="2016-04" db="EMBL/GenBank/DDBJ databases">
        <authorList>
            <person name="Chen L."/>
            <person name="Zhuang W."/>
            <person name="Wang G."/>
        </authorList>
    </citation>
    <scope>NUCLEOTIDE SEQUENCE [LARGE SCALE GENOMIC DNA]</scope>
    <source>
        <strain evidence="2">GR20</strain>
    </source>
</reference>
<organism evidence="1 2">
    <name type="scientific">Niastella koreensis</name>
    <dbReference type="NCBI Taxonomy" id="354356"/>
    <lineage>
        <taxon>Bacteria</taxon>
        <taxon>Pseudomonadati</taxon>
        <taxon>Bacteroidota</taxon>
        <taxon>Chitinophagia</taxon>
        <taxon>Chitinophagales</taxon>
        <taxon>Chitinophagaceae</taxon>
        <taxon>Niastella</taxon>
    </lineage>
</organism>
<proteinExistence type="predicted"/>
<evidence type="ECO:0000313" key="1">
    <source>
        <dbReference type="EMBL" id="OQP40106.1"/>
    </source>
</evidence>
<name>A0ABX3NMU9_9BACT</name>
<dbReference type="SUPFAM" id="SSF50044">
    <property type="entry name" value="SH3-domain"/>
    <property type="match status" value="1"/>
</dbReference>
<evidence type="ECO:0000313" key="2">
    <source>
        <dbReference type="Proteomes" id="UP000192277"/>
    </source>
</evidence>
<dbReference type="EMBL" id="LWBO01000077">
    <property type="protein sequence ID" value="OQP40106.1"/>
    <property type="molecule type" value="Genomic_DNA"/>
</dbReference>